<comment type="caution">
    <text evidence="2">The sequence shown here is derived from an EMBL/GenBank/DDBJ whole genome shotgun (WGS) entry which is preliminary data.</text>
</comment>
<feature type="region of interest" description="Disordered" evidence="1">
    <location>
        <begin position="13"/>
        <end position="68"/>
    </location>
</feature>
<feature type="region of interest" description="Disordered" evidence="1">
    <location>
        <begin position="81"/>
        <end position="159"/>
    </location>
</feature>
<keyword evidence="3" id="KW-1185">Reference proteome</keyword>
<organism evidence="2 3">
    <name type="scientific">Austropuccinia psidii MF-1</name>
    <dbReference type="NCBI Taxonomy" id="1389203"/>
    <lineage>
        <taxon>Eukaryota</taxon>
        <taxon>Fungi</taxon>
        <taxon>Dikarya</taxon>
        <taxon>Basidiomycota</taxon>
        <taxon>Pucciniomycotina</taxon>
        <taxon>Pucciniomycetes</taxon>
        <taxon>Pucciniales</taxon>
        <taxon>Sphaerophragmiaceae</taxon>
        <taxon>Austropuccinia</taxon>
    </lineage>
</organism>
<evidence type="ECO:0000256" key="1">
    <source>
        <dbReference type="SAM" id="MobiDB-lite"/>
    </source>
</evidence>
<accession>A0A9Q3KTE2</accession>
<evidence type="ECO:0000313" key="2">
    <source>
        <dbReference type="EMBL" id="MBW0587820.1"/>
    </source>
</evidence>
<feature type="compositionally biased region" description="Polar residues" evidence="1">
    <location>
        <begin position="136"/>
        <end position="148"/>
    </location>
</feature>
<name>A0A9Q3KTE2_9BASI</name>
<evidence type="ECO:0000313" key="3">
    <source>
        <dbReference type="Proteomes" id="UP000765509"/>
    </source>
</evidence>
<proteinExistence type="predicted"/>
<sequence>MLVKVEQNFIPLEAQSQACTPVTPLEPEESKGKGKRHSEGLITEKKWTPIATQRSRKPQNPASVQGKKTLINCTGKITINNPVVTSKGKFPQSSKSLVIPRNGPEDREGSSRTRRPAGGHLGHSGGWQDIDENHNHSAINFQIQQKPQNRGLEGYGSSS</sequence>
<feature type="compositionally biased region" description="Polar residues" evidence="1">
    <location>
        <begin position="50"/>
        <end position="63"/>
    </location>
</feature>
<dbReference type="EMBL" id="AVOT02128409">
    <property type="protein sequence ID" value="MBW0587820.1"/>
    <property type="molecule type" value="Genomic_DNA"/>
</dbReference>
<gene>
    <name evidence="2" type="ORF">O181_127535</name>
</gene>
<protein>
    <submittedName>
        <fullName evidence="2">Uncharacterized protein</fullName>
    </submittedName>
</protein>
<dbReference type="Proteomes" id="UP000765509">
    <property type="component" value="Unassembled WGS sequence"/>
</dbReference>
<reference evidence="2" key="1">
    <citation type="submission" date="2021-03" db="EMBL/GenBank/DDBJ databases">
        <title>Draft genome sequence of rust myrtle Austropuccinia psidii MF-1, a brazilian biotype.</title>
        <authorList>
            <person name="Quecine M.C."/>
            <person name="Pachon D.M.R."/>
            <person name="Bonatelli M.L."/>
            <person name="Correr F.H."/>
            <person name="Franceschini L.M."/>
            <person name="Leite T.F."/>
            <person name="Margarido G.R.A."/>
            <person name="Almeida C.A."/>
            <person name="Ferrarezi J.A."/>
            <person name="Labate C.A."/>
        </authorList>
    </citation>
    <scope>NUCLEOTIDE SEQUENCE</scope>
    <source>
        <strain evidence="2">MF-1</strain>
    </source>
</reference>
<dbReference type="AlphaFoldDB" id="A0A9Q3KTE2"/>
<feature type="compositionally biased region" description="Basic and acidic residues" evidence="1">
    <location>
        <begin position="28"/>
        <end position="47"/>
    </location>
</feature>